<dbReference type="EC" id="3.6.1.29" evidence="7"/>
<feature type="site" description="Important for induction of apoptosis" evidence="5">
    <location>
        <position position="116"/>
    </location>
</feature>
<dbReference type="InterPro" id="IPR019808">
    <property type="entry name" value="Histidine_triad_CS"/>
</dbReference>
<protein>
    <recommendedName>
        <fullName evidence="7">Bis(5'-adenosyl)-triphosphatase</fullName>
        <ecNumber evidence="7">3.6.1.29</ecNumber>
    </recommendedName>
</protein>
<evidence type="ECO:0000256" key="7">
    <source>
        <dbReference type="RuleBase" id="RU366076"/>
    </source>
</evidence>
<dbReference type="PROSITE" id="PS51084">
    <property type="entry name" value="HIT_2"/>
    <property type="match status" value="1"/>
</dbReference>
<dbReference type="PANTHER" id="PTHR46243:SF1">
    <property type="entry name" value="BIS(5'-ADENOSYL)-TRIPHOSPHATASE"/>
    <property type="match status" value="1"/>
</dbReference>
<dbReference type="AlphaFoldDB" id="A0A165UIM2"/>
<dbReference type="PROSITE" id="PS00892">
    <property type="entry name" value="HIT_1"/>
    <property type="match status" value="1"/>
</dbReference>
<proteinExistence type="predicted"/>
<feature type="binding site" evidence="4">
    <location>
        <position position="27"/>
    </location>
    <ligand>
        <name>substrate</name>
    </ligand>
</feature>
<comment type="cofactor">
    <cofactor evidence="7">
        <name>Mn(2+)</name>
        <dbReference type="ChEBI" id="CHEBI:29035"/>
    </cofactor>
</comment>
<keyword evidence="2 7" id="KW-0378">Hydrolase</keyword>
<dbReference type="InterPro" id="IPR039383">
    <property type="entry name" value="FHIT"/>
</dbReference>
<evidence type="ECO:0000256" key="2">
    <source>
        <dbReference type="ARBA" id="ARBA00022801"/>
    </source>
</evidence>
<sequence>MSKLFFSTFEVTRQVFYCSSLTYAIVNLKPIVPGHVLIIPTRPVQRLSELNAKELASLMYSVNHVGKVIQKAYAADGLTIACQDGKAAGQTVPHVHFHLLPRRLLGDRFANNDDIYPAIEKAEGGLPEEVRTVQAAEPLKVDADEDRKPRTVEEMEREAEWLREIFAKYKDEEQQAD</sequence>
<dbReference type="GO" id="GO:0000166">
    <property type="term" value="F:nucleotide binding"/>
    <property type="evidence" value="ECO:0007669"/>
    <property type="project" value="UniProtKB-KW"/>
</dbReference>
<feature type="short sequence motif" description="Histidine triad motif" evidence="6">
    <location>
        <begin position="94"/>
        <end position="98"/>
    </location>
</feature>
<organism evidence="9 10">
    <name type="scientific">Daedalea quercina L-15889</name>
    <dbReference type="NCBI Taxonomy" id="1314783"/>
    <lineage>
        <taxon>Eukaryota</taxon>
        <taxon>Fungi</taxon>
        <taxon>Dikarya</taxon>
        <taxon>Basidiomycota</taxon>
        <taxon>Agaricomycotina</taxon>
        <taxon>Agaricomycetes</taxon>
        <taxon>Polyporales</taxon>
        <taxon>Fomitopsis</taxon>
    </lineage>
</organism>
<dbReference type="InterPro" id="IPR011146">
    <property type="entry name" value="HIT-like"/>
</dbReference>
<keyword evidence="10" id="KW-1185">Reference proteome</keyword>
<evidence type="ECO:0000256" key="6">
    <source>
        <dbReference type="PROSITE-ProRule" id="PRU00464"/>
    </source>
</evidence>
<feature type="active site" description="Tele-AMP-histidine intermediate" evidence="3">
    <location>
        <position position="96"/>
    </location>
</feature>
<dbReference type="STRING" id="1314783.A0A165UIM2"/>
<dbReference type="InterPro" id="IPR036265">
    <property type="entry name" value="HIT-like_sf"/>
</dbReference>
<dbReference type="EMBL" id="KV429032">
    <property type="protein sequence ID" value="KZT74963.1"/>
    <property type="molecule type" value="Genomic_DNA"/>
</dbReference>
<dbReference type="CDD" id="cd01275">
    <property type="entry name" value="FHIT"/>
    <property type="match status" value="1"/>
</dbReference>
<evidence type="ECO:0000256" key="5">
    <source>
        <dbReference type="PIRSR" id="PIRSR639383-3"/>
    </source>
</evidence>
<dbReference type="Gene3D" id="3.30.428.10">
    <property type="entry name" value="HIT-like"/>
    <property type="match status" value="1"/>
</dbReference>
<dbReference type="SUPFAM" id="SSF54197">
    <property type="entry name" value="HIT-like"/>
    <property type="match status" value="1"/>
</dbReference>
<evidence type="ECO:0000313" key="9">
    <source>
        <dbReference type="EMBL" id="KZT74963.1"/>
    </source>
</evidence>
<accession>A0A165UIM2</accession>
<comment type="catalytic activity">
    <reaction evidence="7">
        <text>P(1),P(3)-bis(5'-adenosyl) triphosphate + H2O = AMP + ADP + 2 H(+)</text>
        <dbReference type="Rhea" id="RHEA:13893"/>
        <dbReference type="ChEBI" id="CHEBI:15377"/>
        <dbReference type="ChEBI" id="CHEBI:15378"/>
        <dbReference type="ChEBI" id="CHEBI:58529"/>
        <dbReference type="ChEBI" id="CHEBI:456215"/>
        <dbReference type="ChEBI" id="CHEBI:456216"/>
        <dbReference type="EC" id="3.6.1.29"/>
    </reaction>
</comment>
<evidence type="ECO:0000256" key="1">
    <source>
        <dbReference type="ARBA" id="ARBA00022741"/>
    </source>
</evidence>
<dbReference type="PANTHER" id="PTHR46243">
    <property type="entry name" value="BIS(5'-ADENOSYL)-TRIPHOSPHATASE"/>
    <property type="match status" value="1"/>
</dbReference>
<dbReference type="InterPro" id="IPR051884">
    <property type="entry name" value="Bis(5'-adenosyl)-TPase_reg"/>
</dbReference>
<feature type="binding site" evidence="4">
    <location>
        <position position="83"/>
    </location>
    <ligand>
        <name>substrate</name>
    </ligand>
</feature>
<feature type="binding site" evidence="4">
    <location>
        <begin position="89"/>
        <end position="92"/>
    </location>
    <ligand>
        <name>substrate</name>
    </ligand>
</feature>
<name>A0A165UIM2_9APHY</name>
<dbReference type="GO" id="GO:0047710">
    <property type="term" value="F:bis(5'-adenosyl)-triphosphatase activity"/>
    <property type="evidence" value="ECO:0007669"/>
    <property type="project" value="UniProtKB-UniRule"/>
</dbReference>
<feature type="domain" description="HIT" evidence="8">
    <location>
        <begin position="2"/>
        <end position="110"/>
    </location>
</feature>
<dbReference type="OrthoDB" id="680339at2759"/>
<reference evidence="9 10" key="1">
    <citation type="journal article" date="2016" name="Mol. Biol. Evol.">
        <title>Comparative Genomics of Early-Diverging Mushroom-Forming Fungi Provides Insights into the Origins of Lignocellulose Decay Capabilities.</title>
        <authorList>
            <person name="Nagy L.G."/>
            <person name="Riley R."/>
            <person name="Tritt A."/>
            <person name="Adam C."/>
            <person name="Daum C."/>
            <person name="Floudas D."/>
            <person name="Sun H."/>
            <person name="Yadav J.S."/>
            <person name="Pangilinan J."/>
            <person name="Larsson K.H."/>
            <person name="Matsuura K."/>
            <person name="Barry K."/>
            <person name="Labutti K."/>
            <person name="Kuo R."/>
            <person name="Ohm R.A."/>
            <person name="Bhattacharya S.S."/>
            <person name="Shirouzu T."/>
            <person name="Yoshinaga Y."/>
            <person name="Martin F.M."/>
            <person name="Grigoriev I.V."/>
            <person name="Hibbett D.S."/>
        </authorList>
    </citation>
    <scope>NUCLEOTIDE SEQUENCE [LARGE SCALE GENOMIC DNA]</scope>
    <source>
        <strain evidence="9 10">L-15889</strain>
    </source>
</reference>
<evidence type="ECO:0000256" key="3">
    <source>
        <dbReference type="PIRSR" id="PIRSR639383-1"/>
    </source>
</evidence>
<dbReference type="Proteomes" id="UP000076727">
    <property type="component" value="Unassembled WGS sequence"/>
</dbReference>
<evidence type="ECO:0000256" key="4">
    <source>
        <dbReference type="PIRSR" id="PIRSR639383-2"/>
    </source>
</evidence>
<evidence type="ECO:0000313" key="10">
    <source>
        <dbReference type="Proteomes" id="UP000076727"/>
    </source>
</evidence>
<gene>
    <name evidence="9" type="ORF">DAEQUDRAFT_659491</name>
</gene>
<feature type="binding site" evidence="4">
    <location>
        <position position="98"/>
    </location>
    <ligand>
        <name>substrate</name>
    </ligand>
</feature>
<dbReference type="Pfam" id="PF01230">
    <property type="entry name" value="HIT"/>
    <property type="match status" value="1"/>
</dbReference>
<keyword evidence="1 7" id="KW-0547">Nucleotide-binding</keyword>
<dbReference type="FunFam" id="3.30.428.10:FF:000011">
    <property type="entry name" value="Fragile histidine triad"/>
    <property type="match status" value="1"/>
</dbReference>
<evidence type="ECO:0000259" key="8">
    <source>
        <dbReference type="PROSITE" id="PS51084"/>
    </source>
</evidence>